<gene>
    <name evidence="1" type="ORF">EVAR_97744_1</name>
</gene>
<dbReference type="EMBL" id="BGZK01000756">
    <property type="protein sequence ID" value="GBP59242.1"/>
    <property type="molecule type" value="Genomic_DNA"/>
</dbReference>
<accession>A0A4C1X8L7</accession>
<dbReference type="Proteomes" id="UP000299102">
    <property type="component" value="Unassembled WGS sequence"/>
</dbReference>
<sequence length="128" mass="14312">MPAVAPPAFMDRPVFCEVLVFVFVSNPVRVPPESLLHFKFDVTLYPMKVLGDIKFGDSIGANAMLVIRPTRVWRKKYIIAFSRSKACESPENRRSSPTIDTRNPREVSNALSVSRLGIRYLKEGVGGS</sequence>
<evidence type="ECO:0000313" key="1">
    <source>
        <dbReference type="EMBL" id="GBP59242.1"/>
    </source>
</evidence>
<dbReference type="AlphaFoldDB" id="A0A4C1X8L7"/>
<evidence type="ECO:0000313" key="2">
    <source>
        <dbReference type="Proteomes" id="UP000299102"/>
    </source>
</evidence>
<organism evidence="1 2">
    <name type="scientific">Eumeta variegata</name>
    <name type="common">Bagworm moth</name>
    <name type="synonym">Eumeta japonica</name>
    <dbReference type="NCBI Taxonomy" id="151549"/>
    <lineage>
        <taxon>Eukaryota</taxon>
        <taxon>Metazoa</taxon>
        <taxon>Ecdysozoa</taxon>
        <taxon>Arthropoda</taxon>
        <taxon>Hexapoda</taxon>
        <taxon>Insecta</taxon>
        <taxon>Pterygota</taxon>
        <taxon>Neoptera</taxon>
        <taxon>Endopterygota</taxon>
        <taxon>Lepidoptera</taxon>
        <taxon>Glossata</taxon>
        <taxon>Ditrysia</taxon>
        <taxon>Tineoidea</taxon>
        <taxon>Psychidae</taxon>
        <taxon>Oiketicinae</taxon>
        <taxon>Eumeta</taxon>
    </lineage>
</organism>
<comment type="caution">
    <text evidence="1">The sequence shown here is derived from an EMBL/GenBank/DDBJ whole genome shotgun (WGS) entry which is preliminary data.</text>
</comment>
<name>A0A4C1X8L7_EUMVA</name>
<proteinExistence type="predicted"/>
<protein>
    <submittedName>
        <fullName evidence="1">Uncharacterized protein</fullName>
    </submittedName>
</protein>
<keyword evidence="2" id="KW-1185">Reference proteome</keyword>
<reference evidence="1 2" key="1">
    <citation type="journal article" date="2019" name="Commun. Biol.">
        <title>The bagworm genome reveals a unique fibroin gene that provides high tensile strength.</title>
        <authorList>
            <person name="Kono N."/>
            <person name="Nakamura H."/>
            <person name="Ohtoshi R."/>
            <person name="Tomita M."/>
            <person name="Numata K."/>
            <person name="Arakawa K."/>
        </authorList>
    </citation>
    <scope>NUCLEOTIDE SEQUENCE [LARGE SCALE GENOMIC DNA]</scope>
</reference>